<reference evidence="1 2" key="1">
    <citation type="journal article" date="2020" name="Nat. Commun.">
        <title>Genome of Tripterygium wilfordii and identification of cytochrome P450 involved in triptolide biosynthesis.</title>
        <authorList>
            <person name="Tu L."/>
            <person name="Su P."/>
            <person name="Zhang Z."/>
            <person name="Gao L."/>
            <person name="Wang J."/>
            <person name="Hu T."/>
            <person name="Zhou J."/>
            <person name="Zhang Y."/>
            <person name="Zhao Y."/>
            <person name="Liu Y."/>
            <person name="Song Y."/>
            <person name="Tong Y."/>
            <person name="Lu Y."/>
            <person name="Yang J."/>
            <person name="Xu C."/>
            <person name="Jia M."/>
            <person name="Peters R.J."/>
            <person name="Huang L."/>
            <person name="Gao W."/>
        </authorList>
    </citation>
    <scope>NUCLEOTIDE SEQUENCE [LARGE SCALE GENOMIC DNA]</scope>
    <source>
        <strain evidence="2">cv. XIE 37</strain>
        <tissue evidence="1">Leaf</tissue>
    </source>
</reference>
<dbReference type="InterPro" id="IPR039588">
    <property type="entry name" value="FBXO4"/>
</dbReference>
<dbReference type="InParanoid" id="A0A7J7CS54"/>
<gene>
    <name evidence="1" type="ORF">HS088_TW14G01092</name>
</gene>
<dbReference type="GO" id="GO:0000209">
    <property type="term" value="P:protein polyubiquitination"/>
    <property type="evidence" value="ECO:0007669"/>
    <property type="project" value="TreeGrafter"/>
</dbReference>
<dbReference type="FunCoup" id="A0A7J7CS54">
    <property type="interactions" value="349"/>
</dbReference>
<comment type="caution">
    <text evidence="1">The sequence shown here is derived from an EMBL/GenBank/DDBJ whole genome shotgun (WGS) entry which is preliminary data.</text>
</comment>
<name>A0A7J7CS54_TRIWF</name>
<sequence length="259" mass="29855">MKNLHCIESSLPDDIALKIASFLQVHRFSAFFFVIIIDPECSLSRLLLSILERDMWIGFHMGVTERSRWPFLSEASSSVREAKTLGWRGFYVDKHKEMAARAGAIIKFVEGCCSPCESLEVGDFLKAIEDLWEMQFGFRDVEVLLFKPGLSVLLNLLGLHYCINCLNVPVEYVMEALLECKISERQVRVQWWKLGRWFYGFRLRDESHSRCISLADLALAKEDKILRVLHRGAIHEVLRIQISAVNTLNPPWPCQISPR</sequence>
<dbReference type="GO" id="GO:0031146">
    <property type="term" value="P:SCF-dependent proteasomal ubiquitin-dependent protein catabolic process"/>
    <property type="evidence" value="ECO:0007669"/>
    <property type="project" value="InterPro"/>
</dbReference>
<evidence type="ECO:0000313" key="1">
    <source>
        <dbReference type="EMBL" id="KAF5736937.1"/>
    </source>
</evidence>
<dbReference type="Proteomes" id="UP000593562">
    <property type="component" value="Unassembled WGS sequence"/>
</dbReference>
<dbReference type="PANTHER" id="PTHR16008">
    <property type="entry name" value="F-BOX ONLY PROTEIN 4"/>
    <property type="match status" value="1"/>
</dbReference>
<dbReference type="PANTHER" id="PTHR16008:SF4">
    <property type="entry name" value="F-BOX ONLY PROTEIN 4"/>
    <property type="match status" value="1"/>
</dbReference>
<dbReference type="EMBL" id="JAAARO010000014">
    <property type="protein sequence ID" value="KAF5736937.1"/>
    <property type="molecule type" value="Genomic_DNA"/>
</dbReference>
<keyword evidence="2" id="KW-1185">Reference proteome</keyword>
<accession>A0A7J7CS54</accession>
<organism evidence="1 2">
    <name type="scientific">Tripterygium wilfordii</name>
    <name type="common">Thunder God vine</name>
    <dbReference type="NCBI Taxonomy" id="458696"/>
    <lineage>
        <taxon>Eukaryota</taxon>
        <taxon>Viridiplantae</taxon>
        <taxon>Streptophyta</taxon>
        <taxon>Embryophyta</taxon>
        <taxon>Tracheophyta</taxon>
        <taxon>Spermatophyta</taxon>
        <taxon>Magnoliopsida</taxon>
        <taxon>eudicotyledons</taxon>
        <taxon>Gunneridae</taxon>
        <taxon>Pentapetalae</taxon>
        <taxon>rosids</taxon>
        <taxon>fabids</taxon>
        <taxon>Celastrales</taxon>
        <taxon>Celastraceae</taxon>
        <taxon>Tripterygium</taxon>
    </lineage>
</organism>
<protein>
    <submittedName>
        <fullName evidence="1">Uncharacterized protein</fullName>
    </submittedName>
</protein>
<evidence type="ECO:0000313" key="2">
    <source>
        <dbReference type="Proteomes" id="UP000593562"/>
    </source>
</evidence>
<proteinExistence type="predicted"/>
<dbReference type="GO" id="GO:0019005">
    <property type="term" value="C:SCF ubiquitin ligase complex"/>
    <property type="evidence" value="ECO:0007669"/>
    <property type="project" value="TreeGrafter"/>
</dbReference>
<dbReference type="AlphaFoldDB" id="A0A7J7CS54"/>